<sequence length="241" mass="25356">MSNDAVTNTLDKDLGSLSNAWNVPAPVNGAVTLSGSASMMEWATGPDAGHGYGTYTVTAKVDGNQPGPAVILWPGDNQWPGQEFNMVEITPDGSGRQYGTVHWNNNGSDAYQTIVYDGVSSGQFHDYTMVWEPGKISFKVDSKEMGSFTENIPADFDNGGMNNTIGVLNNNSATSITVSNIQFTPLGEQVASVVTSVASSFDVATSAAVTSIAAADTGYVDWDALAATVTANFEATGQWFL</sequence>
<dbReference type="Gene3D" id="2.60.120.200">
    <property type="match status" value="1"/>
</dbReference>
<evidence type="ECO:0000313" key="4">
    <source>
        <dbReference type="Proteomes" id="UP001529369"/>
    </source>
</evidence>
<dbReference type="SUPFAM" id="SSF49899">
    <property type="entry name" value="Concanavalin A-like lectins/glucanases"/>
    <property type="match status" value="1"/>
</dbReference>
<keyword evidence="4" id="KW-1185">Reference proteome</keyword>
<dbReference type="Pfam" id="PF00722">
    <property type="entry name" value="Glyco_hydro_16"/>
    <property type="match status" value="1"/>
</dbReference>
<gene>
    <name evidence="3" type="ORF">QWZ14_08720</name>
</gene>
<evidence type="ECO:0000259" key="2">
    <source>
        <dbReference type="Pfam" id="PF00722"/>
    </source>
</evidence>
<dbReference type="Proteomes" id="UP001529369">
    <property type="component" value="Unassembled WGS sequence"/>
</dbReference>
<evidence type="ECO:0000313" key="3">
    <source>
        <dbReference type="EMBL" id="MDN3564446.1"/>
    </source>
</evidence>
<feature type="domain" description="GH16" evidence="2">
    <location>
        <begin position="51"/>
        <end position="153"/>
    </location>
</feature>
<proteinExistence type="inferred from homology"/>
<protein>
    <submittedName>
        <fullName evidence="3">Family 16 glycosylhydrolase</fullName>
    </submittedName>
</protein>
<accession>A0ABT8A494</accession>
<comment type="similarity">
    <text evidence="1">Belongs to the glycosyl hydrolase 16 family.</text>
</comment>
<name>A0ABT8A494_9PROT</name>
<reference evidence="4" key="1">
    <citation type="journal article" date="2019" name="Int. J. Syst. Evol. Microbiol.">
        <title>The Global Catalogue of Microorganisms (GCM) 10K type strain sequencing project: providing services to taxonomists for standard genome sequencing and annotation.</title>
        <authorList>
            <consortium name="The Broad Institute Genomics Platform"/>
            <consortium name="The Broad Institute Genome Sequencing Center for Infectious Disease"/>
            <person name="Wu L."/>
            <person name="Ma J."/>
        </authorList>
    </citation>
    <scope>NUCLEOTIDE SEQUENCE [LARGE SCALE GENOMIC DNA]</scope>
    <source>
        <strain evidence="4">CECT 7131</strain>
    </source>
</reference>
<dbReference type="InterPro" id="IPR013320">
    <property type="entry name" value="ConA-like_dom_sf"/>
</dbReference>
<organism evidence="3 4">
    <name type="scientific">Paeniroseomonas aquatica</name>
    <dbReference type="NCBI Taxonomy" id="373043"/>
    <lineage>
        <taxon>Bacteria</taxon>
        <taxon>Pseudomonadati</taxon>
        <taxon>Pseudomonadota</taxon>
        <taxon>Alphaproteobacteria</taxon>
        <taxon>Acetobacterales</taxon>
        <taxon>Acetobacteraceae</taxon>
        <taxon>Paeniroseomonas</taxon>
    </lineage>
</organism>
<comment type="caution">
    <text evidence="3">The sequence shown here is derived from an EMBL/GenBank/DDBJ whole genome shotgun (WGS) entry which is preliminary data.</text>
</comment>
<dbReference type="RefSeq" id="WP_290316246.1">
    <property type="nucleotide sequence ID" value="NZ_JAUFPN010000093.1"/>
</dbReference>
<evidence type="ECO:0000256" key="1">
    <source>
        <dbReference type="ARBA" id="ARBA00006865"/>
    </source>
</evidence>
<dbReference type="EMBL" id="JAUFPN010000093">
    <property type="protein sequence ID" value="MDN3564446.1"/>
    <property type="molecule type" value="Genomic_DNA"/>
</dbReference>
<dbReference type="InterPro" id="IPR000757">
    <property type="entry name" value="Beta-glucanase-like"/>
</dbReference>